<organism evidence="2">
    <name type="scientific">Oppiella nova</name>
    <dbReference type="NCBI Taxonomy" id="334625"/>
    <lineage>
        <taxon>Eukaryota</taxon>
        <taxon>Metazoa</taxon>
        <taxon>Ecdysozoa</taxon>
        <taxon>Arthropoda</taxon>
        <taxon>Chelicerata</taxon>
        <taxon>Arachnida</taxon>
        <taxon>Acari</taxon>
        <taxon>Acariformes</taxon>
        <taxon>Sarcoptiformes</taxon>
        <taxon>Oribatida</taxon>
        <taxon>Brachypylina</taxon>
        <taxon>Oppioidea</taxon>
        <taxon>Oppiidae</taxon>
        <taxon>Oppiella</taxon>
    </lineage>
</organism>
<keyword evidence="1" id="KW-1133">Transmembrane helix</keyword>
<proteinExistence type="predicted"/>
<gene>
    <name evidence="2" type="ORF">ONB1V03_LOCUS5707</name>
</gene>
<name>A0A7R9QHX8_9ACAR</name>
<dbReference type="EMBL" id="CAJPVJ010002352">
    <property type="protein sequence ID" value="CAG2166180.1"/>
    <property type="molecule type" value="Genomic_DNA"/>
</dbReference>
<keyword evidence="1" id="KW-0472">Membrane</keyword>
<evidence type="ECO:0000313" key="3">
    <source>
        <dbReference type="Proteomes" id="UP000728032"/>
    </source>
</evidence>
<feature type="transmembrane region" description="Helical" evidence="1">
    <location>
        <begin position="7"/>
        <end position="26"/>
    </location>
</feature>
<evidence type="ECO:0000313" key="2">
    <source>
        <dbReference type="EMBL" id="CAD7646386.1"/>
    </source>
</evidence>
<sequence>MHSSPKLFIFIIQMMALIAIQLELVLGTASSLDSSDKTEISPLKATDINNYEKLTKEALDSDLMDSYDEEKRAQKWNNLQGGWGKRANNWNNKLSAAWGKRPAGGSAAGWNNLSGMWGKRAWNELNGMWGKRGWNDMSGGWGKAFGISFIYRKRNSPHWNKLRGMWGKRSDSDSEAIDSFVAK</sequence>
<dbReference type="Proteomes" id="UP000728032">
    <property type="component" value="Unassembled WGS sequence"/>
</dbReference>
<protein>
    <submittedName>
        <fullName evidence="2">Uncharacterized protein</fullName>
    </submittedName>
</protein>
<keyword evidence="1" id="KW-0812">Transmembrane</keyword>
<dbReference type="EMBL" id="OC917177">
    <property type="protein sequence ID" value="CAD7646386.1"/>
    <property type="molecule type" value="Genomic_DNA"/>
</dbReference>
<keyword evidence="3" id="KW-1185">Reference proteome</keyword>
<evidence type="ECO:0000256" key="1">
    <source>
        <dbReference type="SAM" id="Phobius"/>
    </source>
</evidence>
<dbReference type="OrthoDB" id="6090360at2759"/>
<accession>A0A7R9QHX8</accession>
<reference evidence="2" key="1">
    <citation type="submission" date="2020-11" db="EMBL/GenBank/DDBJ databases">
        <authorList>
            <person name="Tran Van P."/>
        </authorList>
    </citation>
    <scope>NUCLEOTIDE SEQUENCE</scope>
</reference>
<dbReference type="AlphaFoldDB" id="A0A7R9QHX8"/>